<feature type="transmembrane region" description="Helical" evidence="1">
    <location>
        <begin position="138"/>
        <end position="161"/>
    </location>
</feature>
<dbReference type="NCBIfam" id="NF008528">
    <property type="entry name" value="PRK11463.1-2"/>
    <property type="match status" value="1"/>
</dbReference>
<keyword evidence="1" id="KW-0812">Transmembrane</keyword>
<dbReference type="Pfam" id="PF04186">
    <property type="entry name" value="FxsA"/>
    <property type="match status" value="1"/>
</dbReference>
<dbReference type="InterPro" id="IPR007313">
    <property type="entry name" value="FxsA"/>
</dbReference>
<name>A0A2W5N6Q2_9BACT</name>
<proteinExistence type="predicted"/>
<accession>A0A2W5N6Q2</accession>
<protein>
    <recommendedName>
        <fullName evidence="4">Exlusion protein FxsA</fullName>
    </recommendedName>
</protein>
<dbReference type="PANTHER" id="PTHR35335">
    <property type="entry name" value="UPF0716 PROTEIN FXSA"/>
    <property type="match status" value="1"/>
</dbReference>
<organism evidence="2 3">
    <name type="scientific">Micavibrio aeruginosavorus</name>
    <dbReference type="NCBI Taxonomy" id="349221"/>
    <lineage>
        <taxon>Bacteria</taxon>
        <taxon>Pseudomonadati</taxon>
        <taxon>Bdellovibrionota</taxon>
        <taxon>Bdellovibrionia</taxon>
        <taxon>Bdellovibrionales</taxon>
        <taxon>Pseudobdellovibrionaceae</taxon>
        <taxon>Micavibrio</taxon>
    </lineage>
</organism>
<comment type="caution">
    <text evidence="2">The sequence shown here is derived from an EMBL/GenBank/DDBJ whole genome shotgun (WGS) entry which is preliminary data.</text>
</comment>
<keyword evidence="1" id="KW-0472">Membrane</keyword>
<gene>
    <name evidence="2" type="ORF">DI551_00165</name>
</gene>
<reference evidence="2 3" key="1">
    <citation type="submission" date="2017-08" db="EMBL/GenBank/DDBJ databases">
        <title>Infants hospitalized years apart are colonized by the same room-sourced microbial strains.</title>
        <authorList>
            <person name="Brooks B."/>
            <person name="Olm M.R."/>
            <person name="Firek B.A."/>
            <person name="Baker R."/>
            <person name="Thomas B.C."/>
            <person name="Morowitz M.J."/>
            <person name="Banfield J.F."/>
        </authorList>
    </citation>
    <scope>NUCLEOTIDE SEQUENCE [LARGE SCALE GENOMIC DNA]</scope>
    <source>
        <strain evidence="2">S2_005_002_R2_29</strain>
    </source>
</reference>
<dbReference type="PANTHER" id="PTHR35335:SF1">
    <property type="entry name" value="UPF0716 PROTEIN FXSA"/>
    <property type="match status" value="1"/>
</dbReference>
<sequence length="213" mass="24265">MWRPNLKNPCFWLHSPPVSLLYHRLSMKRKELCPNRGLTGVQASIIWDFYAQKQPRKTWKPRMFFWQGAVGLLLLEFFVFFAVISKIGLVKTFLLWMISAIIGSWLVRRQGLETFIKIQTALNRGTVPVDEIFDGFCLFAAGALLILPGFVSDIVAFFLLVPQIRQLLRKYIPEGTLATSAGADSDVIDGSYVRVEESVEFIEKPNDVPPKNT</sequence>
<dbReference type="Proteomes" id="UP000249417">
    <property type="component" value="Unassembled WGS sequence"/>
</dbReference>
<dbReference type="GO" id="GO:0016020">
    <property type="term" value="C:membrane"/>
    <property type="evidence" value="ECO:0007669"/>
    <property type="project" value="InterPro"/>
</dbReference>
<evidence type="ECO:0000313" key="2">
    <source>
        <dbReference type="EMBL" id="PZQ49171.1"/>
    </source>
</evidence>
<evidence type="ECO:0000313" key="3">
    <source>
        <dbReference type="Proteomes" id="UP000249417"/>
    </source>
</evidence>
<feature type="transmembrane region" description="Helical" evidence="1">
    <location>
        <begin position="64"/>
        <end position="84"/>
    </location>
</feature>
<evidence type="ECO:0000256" key="1">
    <source>
        <dbReference type="SAM" id="Phobius"/>
    </source>
</evidence>
<dbReference type="AlphaFoldDB" id="A0A2W5N6Q2"/>
<keyword evidence="1" id="KW-1133">Transmembrane helix</keyword>
<dbReference type="EMBL" id="QFQB01000001">
    <property type="protein sequence ID" value="PZQ49171.1"/>
    <property type="molecule type" value="Genomic_DNA"/>
</dbReference>
<evidence type="ECO:0008006" key="4">
    <source>
        <dbReference type="Google" id="ProtNLM"/>
    </source>
</evidence>